<keyword evidence="9" id="KW-0732">Signal</keyword>
<keyword evidence="3" id="KW-0325">Glycoprotein</keyword>
<name>A0A8H7HQV8_9AGAM</name>
<evidence type="ECO:0000256" key="1">
    <source>
        <dbReference type="ARBA" id="ARBA00010980"/>
    </source>
</evidence>
<dbReference type="AlphaFoldDB" id="A0A8H7HQV8"/>
<dbReference type="PANTHER" id="PTHR31683:SF67">
    <property type="entry name" value="PECTIN LYASE F-RELATED"/>
    <property type="match status" value="1"/>
</dbReference>
<comment type="subcellular location">
    <subcellularLocation>
        <location evidence="8">Secreted</location>
    </subcellularLocation>
</comment>
<dbReference type="OrthoDB" id="1637350at2759"/>
<evidence type="ECO:0000259" key="10">
    <source>
        <dbReference type="SMART" id="SM00656"/>
    </source>
</evidence>
<dbReference type="GO" id="GO:0000272">
    <property type="term" value="P:polysaccharide catabolic process"/>
    <property type="evidence" value="ECO:0007669"/>
    <property type="project" value="UniProtKB-KW"/>
</dbReference>
<evidence type="ECO:0000256" key="5">
    <source>
        <dbReference type="ARBA" id="ARBA00036818"/>
    </source>
</evidence>
<comment type="similarity">
    <text evidence="1 8">Belongs to the polysaccharide lyase 1 family.</text>
</comment>
<dbReference type="GO" id="GO:0047490">
    <property type="term" value="F:pectin lyase activity"/>
    <property type="evidence" value="ECO:0007669"/>
    <property type="project" value="UniProtKB-EC"/>
</dbReference>
<evidence type="ECO:0000313" key="12">
    <source>
        <dbReference type="Proteomes" id="UP000602905"/>
    </source>
</evidence>
<feature type="signal peptide" evidence="9">
    <location>
        <begin position="1"/>
        <end position="19"/>
    </location>
</feature>
<feature type="chain" id="PRO_5033994464" description="pectin lyase" evidence="9">
    <location>
        <begin position="20"/>
        <end position="420"/>
    </location>
</feature>
<dbReference type="Pfam" id="PF00544">
    <property type="entry name" value="Pectate_lyase_4"/>
    <property type="match status" value="1"/>
</dbReference>
<evidence type="ECO:0000313" key="11">
    <source>
        <dbReference type="EMBL" id="KAF8703176.1"/>
    </source>
</evidence>
<dbReference type="EMBL" id="JACYCD010000078">
    <property type="protein sequence ID" value="KAF8703176.1"/>
    <property type="molecule type" value="Genomic_DNA"/>
</dbReference>
<keyword evidence="2" id="KW-1015">Disulfide bond</keyword>
<dbReference type="Gene3D" id="2.160.20.10">
    <property type="entry name" value="Single-stranded right-handed beta-helix, Pectin lyase-like"/>
    <property type="match status" value="1"/>
</dbReference>
<evidence type="ECO:0000256" key="4">
    <source>
        <dbReference type="ARBA" id="ARBA00023239"/>
    </source>
</evidence>
<dbReference type="PANTHER" id="PTHR31683">
    <property type="entry name" value="PECTATE LYASE 18-RELATED"/>
    <property type="match status" value="1"/>
</dbReference>
<comment type="catalytic activity">
    <reaction evidence="5">
        <text>Eliminative cleavage of (1-&gt;4)-alpha-D-galacturonan methyl ester to give oligosaccharides with 4-deoxy-6-O-methyl-alpha-D-galact-4-enuronosyl groups at their non-reducing ends.</text>
        <dbReference type="EC" id="4.2.2.10"/>
    </reaction>
</comment>
<dbReference type="EC" id="4.2.2.10" evidence="7"/>
<dbReference type="GO" id="GO:0030570">
    <property type="term" value="F:pectate lyase activity"/>
    <property type="evidence" value="ECO:0007669"/>
    <property type="project" value="InterPro"/>
</dbReference>
<dbReference type="SUPFAM" id="SSF51126">
    <property type="entry name" value="Pectin lyase-like"/>
    <property type="match status" value="1"/>
</dbReference>
<evidence type="ECO:0000256" key="7">
    <source>
        <dbReference type="ARBA" id="ARBA00039082"/>
    </source>
</evidence>
<evidence type="ECO:0000256" key="6">
    <source>
        <dbReference type="ARBA" id="ARBA00037631"/>
    </source>
</evidence>
<proteinExistence type="inferred from homology"/>
<keyword evidence="8" id="KW-0119">Carbohydrate metabolism</keyword>
<evidence type="ECO:0000256" key="8">
    <source>
        <dbReference type="RuleBase" id="RU361173"/>
    </source>
</evidence>
<comment type="function">
    <text evidence="6">Pectinolytic enzymes consist of four classes of enzymes: pectin lyase, polygalacturonase, pectin methylesterase and rhamnogalacturonase. Among pectinolytic enzymes, pectin lyase is the most important in depolymerization of pectin, since it cleaves internal glycosidic bonds of highly methylated pectins.</text>
</comment>
<dbReference type="Proteomes" id="UP000602905">
    <property type="component" value="Unassembled WGS sequence"/>
</dbReference>
<reference evidence="11" key="1">
    <citation type="submission" date="2020-09" db="EMBL/GenBank/DDBJ databases">
        <title>Comparative genome analyses of four rice-infecting Rhizoctonia solani isolates reveal extensive enrichment of homogalacturonan modification genes.</title>
        <authorList>
            <person name="Lee D.-Y."/>
            <person name="Jeon J."/>
            <person name="Kim K.-T."/>
            <person name="Cheong K."/>
            <person name="Song H."/>
            <person name="Choi G."/>
            <person name="Ko J."/>
            <person name="Opiyo S.O."/>
            <person name="Zuo S."/>
            <person name="Madhav S."/>
            <person name="Lee Y.-H."/>
            <person name="Wang G.-L."/>
        </authorList>
    </citation>
    <scope>NUCLEOTIDE SEQUENCE</scope>
    <source>
        <strain evidence="11">AG1-IA WGL</strain>
    </source>
</reference>
<dbReference type="InterPro" id="IPR002022">
    <property type="entry name" value="Pec_lyase"/>
</dbReference>
<keyword evidence="8" id="KW-0964">Secreted</keyword>
<feature type="domain" description="Pectate lyase" evidence="10">
    <location>
        <begin position="85"/>
        <end position="337"/>
    </location>
</feature>
<sequence>MISLTSLAIALLAAKNVAAVGSPFGYATGTTGGNSAAQAIPTSAAQLKSWLEDNVTRNILLDRTYDFTDTEGNISGKMCKSWTCSPNPQLILDTGSGCGSSASTTATYKKAGTSGIKVKSNKTIVGKGTSGWMQVKGKGLTLSNVSNVIIQNIRISDLNPQYVWGGDALYIDNSSKVWVDHNYFKNVGRQFIVTGFGAAKQVTISNNYFDVPGRKYSYYELRTQGRLTLFDPSSNAELDVINIITGLYCSPAMETKSPLLVTSKYLKYWQKMNINIVASSMYFTAGRGPHIGGTNGYTLTLHMYNNYFNDITGHAIDADTGSKILIEGNYFNKVKTPSTGSTKGAAFAPTSSSMNSQCSGSLGRNCVSNTLAGGSGSLTNTANSGILSSFTASTVKTASIMDPAQVPSYVTSNAGLGKVN</sequence>
<dbReference type="InterPro" id="IPR012334">
    <property type="entry name" value="Pectin_lyas_fold"/>
</dbReference>
<dbReference type="SMART" id="SM00656">
    <property type="entry name" value="Amb_all"/>
    <property type="match status" value="1"/>
</dbReference>
<evidence type="ECO:0000256" key="3">
    <source>
        <dbReference type="ARBA" id="ARBA00023180"/>
    </source>
</evidence>
<dbReference type="InterPro" id="IPR045032">
    <property type="entry name" value="PEL"/>
</dbReference>
<evidence type="ECO:0000256" key="2">
    <source>
        <dbReference type="ARBA" id="ARBA00023157"/>
    </source>
</evidence>
<keyword evidence="8" id="KW-0624">Polysaccharide degradation</keyword>
<organism evidence="11 12">
    <name type="scientific">Rhizoctonia solani</name>
    <dbReference type="NCBI Taxonomy" id="456999"/>
    <lineage>
        <taxon>Eukaryota</taxon>
        <taxon>Fungi</taxon>
        <taxon>Dikarya</taxon>
        <taxon>Basidiomycota</taxon>
        <taxon>Agaricomycotina</taxon>
        <taxon>Agaricomycetes</taxon>
        <taxon>Cantharellales</taxon>
        <taxon>Ceratobasidiaceae</taxon>
        <taxon>Rhizoctonia</taxon>
    </lineage>
</organism>
<keyword evidence="4 8" id="KW-0456">Lyase</keyword>
<dbReference type="GO" id="GO:0005576">
    <property type="term" value="C:extracellular region"/>
    <property type="evidence" value="ECO:0007669"/>
    <property type="project" value="UniProtKB-SubCell"/>
</dbReference>
<gene>
    <name evidence="11" type="ORF">RHS03_06252</name>
</gene>
<dbReference type="InterPro" id="IPR011050">
    <property type="entry name" value="Pectin_lyase_fold/virulence"/>
</dbReference>
<evidence type="ECO:0000256" key="9">
    <source>
        <dbReference type="SAM" id="SignalP"/>
    </source>
</evidence>
<protein>
    <recommendedName>
        <fullName evidence="7">pectin lyase</fullName>
        <ecNumber evidence="7">4.2.2.10</ecNumber>
    </recommendedName>
</protein>
<comment type="caution">
    <text evidence="11">The sequence shown here is derived from an EMBL/GenBank/DDBJ whole genome shotgun (WGS) entry which is preliminary data.</text>
</comment>
<accession>A0A8H7HQV8</accession>
<feature type="non-terminal residue" evidence="11">
    <location>
        <position position="420"/>
    </location>
</feature>